<evidence type="ECO:0000256" key="3">
    <source>
        <dbReference type="ARBA" id="ARBA00022777"/>
    </source>
</evidence>
<keyword evidence="6" id="KW-1185">Reference proteome</keyword>
<keyword evidence="2 4" id="KW-0808">Transferase</keyword>
<dbReference type="Pfam" id="PF00696">
    <property type="entry name" value="AA_kinase"/>
    <property type="match status" value="1"/>
</dbReference>
<evidence type="ECO:0000256" key="1">
    <source>
        <dbReference type="ARBA" id="ARBA00011066"/>
    </source>
</evidence>
<dbReference type="AlphaFoldDB" id="A0A2V4AHM6"/>
<dbReference type="RefSeq" id="WP_112285348.1">
    <property type="nucleotide sequence ID" value="NZ_MASW01000007.1"/>
</dbReference>
<dbReference type="EMBL" id="MASW01000007">
    <property type="protein sequence ID" value="PXY19415.1"/>
    <property type="molecule type" value="Genomic_DNA"/>
</dbReference>
<name>A0A2V4AHM6_9PSEU</name>
<evidence type="ECO:0000256" key="4">
    <source>
        <dbReference type="PIRNR" id="PIRNR000723"/>
    </source>
</evidence>
<dbReference type="InterPro" id="IPR001048">
    <property type="entry name" value="Asp/Glu/Uridylate_kinase"/>
</dbReference>
<sequence>MRIVAALGGNALLRRGQRAEHTLQQQNVRRAVRALAPLATEYELVVVHGNGPQVGMLALESAADRDLDQPYPLDVLVAETQGMIGYWLAEALSAALPGREVVTLVTRTVVDGNDPAFARPVKFIGPGYGETAAGTLAADRGWTLRRDGRRWRRVVPSPEPVAVVERPVIARLAAEGVVVVAGGGGGVPVAAGDDGTLRGVEAVVDKDLTAALLAGELKADALLLLTDVPAVLRGFGTAHPEPIARASVAQLRALGLPEGSMAPKVDACGRFLAAGGSLAAIGALHEAGAILAGTAGTRVDP</sequence>
<proteinExistence type="inferred from homology"/>
<dbReference type="GO" id="GO:0019546">
    <property type="term" value="P:L-arginine deiminase pathway"/>
    <property type="evidence" value="ECO:0007669"/>
    <property type="project" value="TreeGrafter"/>
</dbReference>
<dbReference type="PANTHER" id="PTHR30409:SF1">
    <property type="entry name" value="CARBAMATE KINASE-RELATED"/>
    <property type="match status" value="1"/>
</dbReference>
<dbReference type="NCBIfam" id="NF009008">
    <property type="entry name" value="PRK12354.1"/>
    <property type="match status" value="1"/>
</dbReference>
<gene>
    <name evidence="5" type="ORF">BAY60_32245</name>
</gene>
<dbReference type="PRINTS" id="PR01469">
    <property type="entry name" value="CARBMTKINASE"/>
</dbReference>
<organism evidence="5 6">
    <name type="scientific">Prauserella muralis</name>
    <dbReference type="NCBI Taxonomy" id="588067"/>
    <lineage>
        <taxon>Bacteria</taxon>
        <taxon>Bacillati</taxon>
        <taxon>Actinomycetota</taxon>
        <taxon>Actinomycetes</taxon>
        <taxon>Pseudonocardiales</taxon>
        <taxon>Pseudonocardiaceae</taxon>
        <taxon>Prauserella</taxon>
    </lineage>
</organism>
<comment type="caution">
    <text evidence="5">The sequence shown here is derived from an EMBL/GenBank/DDBJ whole genome shotgun (WGS) entry which is preliminary data.</text>
</comment>
<evidence type="ECO:0000313" key="6">
    <source>
        <dbReference type="Proteomes" id="UP000249915"/>
    </source>
</evidence>
<dbReference type="SUPFAM" id="SSF53633">
    <property type="entry name" value="Carbamate kinase-like"/>
    <property type="match status" value="1"/>
</dbReference>
<protein>
    <recommendedName>
        <fullName evidence="4">Carbamate kinase</fullName>
    </recommendedName>
</protein>
<dbReference type="Gene3D" id="3.40.1160.10">
    <property type="entry name" value="Acetylglutamate kinase-like"/>
    <property type="match status" value="1"/>
</dbReference>
<dbReference type="PANTHER" id="PTHR30409">
    <property type="entry name" value="CARBAMATE KINASE"/>
    <property type="match status" value="1"/>
</dbReference>
<evidence type="ECO:0000256" key="2">
    <source>
        <dbReference type="ARBA" id="ARBA00022679"/>
    </source>
</evidence>
<dbReference type="GO" id="GO:0005829">
    <property type="term" value="C:cytosol"/>
    <property type="evidence" value="ECO:0007669"/>
    <property type="project" value="TreeGrafter"/>
</dbReference>
<keyword evidence="3 4" id="KW-0418">Kinase</keyword>
<dbReference type="GO" id="GO:0008804">
    <property type="term" value="F:carbamate kinase activity"/>
    <property type="evidence" value="ECO:0007669"/>
    <property type="project" value="InterPro"/>
</dbReference>
<evidence type="ECO:0000313" key="5">
    <source>
        <dbReference type="EMBL" id="PXY19415.1"/>
    </source>
</evidence>
<accession>A0A2V4AHM6</accession>
<dbReference type="PIRSF" id="PIRSF000723">
    <property type="entry name" value="Carbamate_kin"/>
    <property type="match status" value="1"/>
</dbReference>
<dbReference type="InterPro" id="IPR036393">
    <property type="entry name" value="AceGlu_kinase-like_sf"/>
</dbReference>
<dbReference type="InterPro" id="IPR003964">
    <property type="entry name" value="Carb_kinase"/>
</dbReference>
<reference evidence="5 6" key="1">
    <citation type="submission" date="2016-07" db="EMBL/GenBank/DDBJ databases">
        <title>Draft genome sequence of Prauserella muralis DSM 45305, isolated from a mould-covered wall in an indoor environment.</title>
        <authorList>
            <person name="Ruckert C."/>
            <person name="Albersmeier A."/>
            <person name="Jiang C.-L."/>
            <person name="Jiang Y."/>
            <person name="Kalinowski J."/>
            <person name="Schneider O."/>
            <person name="Winkler A."/>
            <person name="Zotchev S.B."/>
        </authorList>
    </citation>
    <scope>NUCLEOTIDE SEQUENCE [LARGE SCALE GENOMIC DNA]</scope>
    <source>
        <strain evidence="5 6">DSM 45305</strain>
    </source>
</reference>
<comment type="similarity">
    <text evidence="1 4">Belongs to the carbamate kinase family.</text>
</comment>
<dbReference type="Proteomes" id="UP000249915">
    <property type="component" value="Unassembled WGS sequence"/>
</dbReference>
<dbReference type="OrthoDB" id="9766717at2"/>